<dbReference type="NCBIfam" id="TIGR04257">
    <property type="entry name" value="nanowire_3heme"/>
    <property type="match status" value="2"/>
</dbReference>
<dbReference type="AlphaFoldDB" id="A0A8J6NFD1"/>
<organism evidence="2 3">
    <name type="scientific">Candidatus Desulfobia pelagia</name>
    <dbReference type="NCBI Taxonomy" id="2841692"/>
    <lineage>
        <taxon>Bacteria</taxon>
        <taxon>Pseudomonadati</taxon>
        <taxon>Thermodesulfobacteriota</taxon>
        <taxon>Desulfobulbia</taxon>
        <taxon>Desulfobulbales</taxon>
        <taxon>Desulfobulbaceae</taxon>
        <taxon>Candidatus Desulfobia</taxon>
    </lineage>
</organism>
<evidence type="ECO:0000313" key="2">
    <source>
        <dbReference type="EMBL" id="MBC8317784.1"/>
    </source>
</evidence>
<proteinExistence type="predicted"/>
<feature type="domain" description="Cytochrome c7-like" evidence="1">
    <location>
        <begin position="64"/>
        <end position="128"/>
    </location>
</feature>
<sequence length="266" mass="30143">MKTTSSRFGVIGKGAVLPLLFIVFISVPEKCNARYWNLPPLPATHEYGNILINRTSEKNNMKPVVFSHWSHRLKYTCGVCHLELEFDFKTNGTEITEEDNLAGNYCGACHNGKIAFGHTSENCSKCHSGTLTSGKEKFATISRKLPWAPFDNRIDWADALSQSKISPRTYLEVPPADQKSIDFRNHLELTAVSDQVPPAFFPHDIHSQWLDCGNCHPTIFNVKKRTVTHYPMKDLLEEKFCGVCHYKVAFPMNDCARCHPGMKNPW</sequence>
<gene>
    <name evidence="2" type="ORF">H8E41_07740</name>
</gene>
<evidence type="ECO:0000259" key="1">
    <source>
        <dbReference type="Pfam" id="PF14522"/>
    </source>
</evidence>
<comment type="caution">
    <text evidence="2">The sequence shown here is derived from an EMBL/GenBank/DDBJ whole genome shotgun (WGS) entry which is preliminary data.</text>
</comment>
<feature type="domain" description="Cytochrome c7-like" evidence="1">
    <location>
        <begin position="200"/>
        <end position="259"/>
    </location>
</feature>
<dbReference type="SUPFAM" id="SSF48695">
    <property type="entry name" value="Multiheme cytochromes"/>
    <property type="match status" value="2"/>
</dbReference>
<dbReference type="EMBL" id="JACNJZ010000105">
    <property type="protein sequence ID" value="MBC8317784.1"/>
    <property type="molecule type" value="Genomic_DNA"/>
</dbReference>
<name>A0A8J6NFD1_9BACT</name>
<dbReference type="InterPro" id="IPR029467">
    <property type="entry name" value="Cyt_c7-like"/>
</dbReference>
<dbReference type="Proteomes" id="UP000614424">
    <property type="component" value="Unassembled WGS sequence"/>
</dbReference>
<dbReference type="Pfam" id="PF14522">
    <property type="entry name" value="Cytochrome_C7"/>
    <property type="match status" value="2"/>
</dbReference>
<protein>
    <recommendedName>
        <fullName evidence="1">Cytochrome c7-like domain-containing protein</fullName>
    </recommendedName>
</protein>
<dbReference type="InterPro" id="IPR026352">
    <property type="entry name" value="Nanowire_3heme"/>
</dbReference>
<dbReference type="Gene3D" id="3.90.10.10">
    <property type="entry name" value="Cytochrome C3"/>
    <property type="match status" value="2"/>
</dbReference>
<dbReference type="PANTHER" id="PTHR39425:SF1">
    <property type="entry name" value="CYTOCHROME C7-LIKE DOMAIN-CONTAINING PROTEIN"/>
    <property type="match status" value="1"/>
</dbReference>
<accession>A0A8J6NFD1</accession>
<dbReference type="InterPro" id="IPR036280">
    <property type="entry name" value="Multihaem_cyt_sf"/>
</dbReference>
<reference evidence="2 3" key="1">
    <citation type="submission" date="2020-08" db="EMBL/GenBank/DDBJ databases">
        <title>Bridging the membrane lipid divide: bacteria of the FCB group superphylum have the potential to synthesize archaeal ether lipids.</title>
        <authorList>
            <person name="Villanueva L."/>
            <person name="Von Meijenfeldt F.A.B."/>
            <person name="Westbye A.B."/>
            <person name="Yadav S."/>
            <person name="Hopmans E.C."/>
            <person name="Dutilh B.E."/>
            <person name="Sinninghe Damste J.S."/>
        </authorList>
    </citation>
    <scope>NUCLEOTIDE SEQUENCE [LARGE SCALE GENOMIC DNA]</scope>
    <source>
        <strain evidence="2">NIOZ-UU47</strain>
    </source>
</reference>
<dbReference type="PANTHER" id="PTHR39425">
    <property type="entry name" value="LIPOPROTEIN CYTOCHROME C"/>
    <property type="match status" value="1"/>
</dbReference>
<evidence type="ECO:0000313" key="3">
    <source>
        <dbReference type="Proteomes" id="UP000614424"/>
    </source>
</evidence>